<dbReference type="Proteomes" id="UP001515683">
    <property type="component" value="Unassembled WGS sequence"/>
</dbReference>
<comment type="caution">
    <text evidence="4">The sequence shown here is derived from an EMBL/GenBank/DDBJ whole genome shotgun (WGS) entry which is preliminary data.</text>
</comment>
<organism evidence="4 5">
    <name type="scientific">Candidatus Pantoea multigeneris</name>
    <dbReference type="NCBI Taxonomy" id="2608357"/>
    <lineage>
        <taxon>Bacteria</taxon>
        <taxon>Pseudomonadati</taxon>
        <taxon>Pseudomonadota</taxon>
        <taxon>Gammaproteobacteria</taxon>
        <taxon>Enterobacterales</taxon>
        <taxon>Erwiniaceae</taxon>
        <taxon>Pantoea</taxon>
    </lineage>
</organism>
<feature type="domain" description="Isopropylmalate dehydrogenase-like" evidence="3">
    <location>
        <begin position="8"/>
        <end position="365"/>
    </location>
</feature>
<reference evidence="4 5" key="1">
    <citation type="journal article" date="2019" name="bioRxiv">
        <title>Bacteria contribute to plant secondary compound degradation in a generalist herbivore system.</title>
        <authorList>
            <person name="Francoeur C.B."/>
            <person name="Khadempour L."/>
            <person name="Moreira-Soto R.D."/>
            <person name="Gotting K."/>
            <person name="Book A.J."/>
            <person name="Pinto-Tomas A.A."/>
            <person name="Keefover-Ring K."/>
            <person name="Currie C.R."/>
        </authorList>
    </citation>
    <scope>NUCLEOTIDE SEQUENCE [LARGE SCALE GENOMIC DNA]</scope>
    <source>
        <strain evidence="4">Acro-835</strain>
    </source>
</reference>
<dbReference type="Pfam" id="PF00180">
    <property type="entry name" value="Iso_dh"/>
    <property type="match status" value="1"/>
</dbReference>
<accession>A0ABX0R4T5</accession>
<evidence type="ECO:0000256" key="1">
    <source>
        <dbReference type="ARBA" id="ARBA00007769"/>
    </source>
</evidence>
<dbReference type="Gene3D" id="3.40.718.10">
    <property type="entry name" value="Isopropylmalate Dehydrogenase"/>
    <property type="match status" value="1"/>
</dbReference>
<evidence type="ECO:0000259" key="3">
    <source>
        <dbReference type="SMART" id="SM01329"/>
    </source>
</evidence>
<dbReference type="PANTHER" id="PTHR11835:SF34">
    <property type="entry name" value="ISOCITRATE DEHYDROGENASE [NAD] SUBUNIT ALPHA, MITOCHONDRIAL"/>
    <property type="match status" value="1"/>
</dbReference>
<gene>
    <name evidence="4" type="ORF">F3J40_02120</name>
</gene>
<proteinExistence type="inferred from homology"/>
<dbReference type="InterPro" id="IPR019818">
    <property type="entry name" value="IsoCit/isopropylmalate_DH_CS"/>
</dbReference>
<evidence type="ECO:0000256" key="2">
    <source>
        <dbReference type="ARBA" id="ARBA00023002"/>
    </source>
</evidence>
<keyword evidence="5" id="KW-1185">Reference proteome</keyword>
<dbReference type="EMBL" id="VWXF01000001">
    <property type="protein sequence ID" value="NIF20415.1"/>
    <property type="molecule type" value="Genomic_DNA"/>
</dbReference>
<dbReference type="SUPFAM" id="SSF53659">
    <property type="entry name" value="Isocitrate/Isopropylmalate dehydrogenase-like"/>
    <property type="match status" value="1"/>
</dbReference>
<comment type="similarity">
    <text evidence="1">Belongs to the isocitrate and isopropylmalate dehydrogenases family.</text>
</comment>
<sequence length="381" mass="41969">MNQPLTKNICVLPGDGVGAEVTEYTLPVIKALNIPLNLEFARIGWECWKEEGNSVPLATWEAIKRNDTTLLGAITSKPLREAEAALPATLRGTGHKFVSPVIQLRQNLDLFANVRPVTDILGNHRFRFTVIRENTEGLYAGLDFGSIPDEIEPLLQRREAEGAGWQRHGQQDAAISIRLQTRAGLVRLFRFAFTYAQQHSYSVVTFADKPNVLRYSSAFARDILDEVAAEFPHIAYNVENIDAIALWMVRRPEKFGVIVAENMFGDILSDLGAGIMGGLGFAPSANIGHHNAYFEPVHGSAPAYAGKDKANPSAMFLTLSLLLDHLGLNDAALAITQAVEKVARSEIRTYDLKGTYGTRAVAEEIIQSAQYYFDSNRRGVA</sequence>
<evidence type="ECO:0000313" key="5">
    <source>
        <dbReference type="Proteomes" id="UP001515683"/>
    </source>
</evidence>
<dbReference type="SMART" id="SM01329">
    <property type="entry name" value="Iso_dh"/>
    <property type="match status" value="1"/>
</dbReference>
<dbReference type="PROSITE" id="PS00470">
    <property type="entry name" value="IDH_IMDH"/>
    <property type="match status" value="1"/>
</dbReference>
<keyword evidence="2" id="KW-0560">Oxidoreductase</keyword>
<protein>
    <submittedName>
        <fullName evidence="4">Isocitrate/isopropylmalate dehydrogenase family protein</fullName>
    </submittedName>
</protein>
<dbReference type="PANTHER" id="PTHR11835">
    <property type="entry name" value="DECARBOXYLATING DEHYDROGENASES-ISOCITRATE, ISOPROPYLMALATE, TARTRATE"/>
    <property type="match status" value="1"/>
</dbReference>
<dbReference type="InterPro" id="IPR024084">
    <property type="entry name" value="IsoPropMal-DH-like_dom"/>
</dbReference>
<dbReference type="RefSeq" id="WP_167012400.1">
    <property type="nucleotide sequence ID" value="NZ_VWXF01000001.1"/>
</dbReference>
<evidence type="ECO:0000313" key="4">
    <source>
        <dbReference type="EMBL" id="NIF20415.1"/>
    </source>
</evidence>
<name>A0ABX0R4T5_9GAMM</name>